<evidence type="ECO:0000313" key="1">
    <source>
        <dbReference type="EMBL" id="KAG6533044.1"/>
    </source>
</evidence>
<evidence type="ECO:0000313" key="2">
    <source>
        <dbReference type="Proteomes" id="UP000734854"/>
    </source>
</evidence>
<comment type="caution">
    <text evidence="1">The sequence shown here is derived from an EMBL/GenBank/DDBJ whole genome shotgun (WGS) entry which is preliminary data.</text>
</comment>
<protein>
    <submittedName>
        <fullName evidence="1">Uncharacterized protein</fullName>
    </submittedName>
</protein>
<name>A0A8J5IF70_ZINOF</name>
<gene>
    <name evidence="1" type="ORF">ZIOFF_006905</name>
</gene>
<sequence>MGAQGIVPNKFFLEALETFDSAEARPESRDFFLFFFMNLVLPLKATRRRAEGSQLTRLDEMHQFHAAPLKCLDEIHQWDMDETFKKPDQ</sequence>
<accession>A0A8J5IF70</accession>
<proteinExistence type="predicted"/>
<dbReference type="EMBL" id="JACMSC010000002">
    <property type="protein sequence ID" value="KAG6533044.1"/>
    <property type="molecule type" value="Genomic_DNA"/>
</dbReference>
<keyword evidence="2" id="KW-1185">Reference proteome</keyword>
<dbReference type="AlphaFoldDB" id="A0A8J5IF70"/>
<reference evidence="1 2" key="1">
    <citation type="submission" date="2020-08" db="EMBL/GenBank/DDBJ databases">
        <title>Plant Genome Project.</title>
        <authorList>
            <person name="Zhang R.-G."/>
        </authorList>
    </citation>
    <scope>NUCLEOTIDE SEQUENCE [LARGE SCALE GENOMIC DNA]</scope>
    <source>
        <tissue evidence="1">Rhizome</tissue>
    </source>
</reference>
<dbReference type="Proteomes" id="UP000734854">
    <property type="component" value="Unassembled WGS sequence"/>
</dbReference>
<organism evidence="1 2">
    <name type="scientific">Zingiber officinale</name>
    <name type="common">Ginger</name>
    <name type="synonym">Amomum zingiber</name>
    <dbReference type="NCBI Taxonomy" id="94328"/>
    <lineage>
        <taxon>Eukaryota</taxon>
        <taxon>Viridiplantae</taxon>
        <taxon>Streptophyta</taxon>
        <taxon>Embryophyta</taxon>
        <taxon>Tracheophyta</taxon>
        <taxon>Spermatophyta</taxon>
        <taxon>Magnoliopsida</taxon>
        <taxon>Liliopsida</taxon>
        <taxon>Zingiberales</taxon>
        <taxon>Zingiberaceae</taxon>
        <taxon>Zingiber</taxon>
    </lineage>
</organism>